<evidence type="ECO:0000313" key="2">
    <source>
        <dbReference type="Proteomes" id="UP000238701"/>
    </source>
</evidence>
<accession>A0A2U3K1R2</accession>
<evidence type="ECO:0000313" key="1">
    <source>
        <dbReference type="EMBL" id="SPF33480.1"/>
    </source>
</evidence>
<name>A0A2U3K1R2_9BACT</name>
<organism evidence="1 2">
    <name type="scientific">Candidatus Sulfotelmatobacter kueseliae</name>
    <dbReference type="NCBI Taxonomy" id="2042962"/>
    <lineage>
        <taxon>Bacteria</taxon>
        <taxon>Pseudomonadati</taxon>
        <taxon>Acidobacteriota</taxon>
        <taxon>Terriglobia</taxon>
        <taxon>Terriglobales</taxon>
        <taxon>Candidatus Korobacteraceae</taxon>
        <taxon>Candidatus Sulfotelmatobacter</taxon>
    </lineage>
</organism>
<sequence length="119" mass="13339">MAVQGIARDHQRRAVLVEAHKADLPTVRKRSGERQRGHNLVPLQRTYGSLLKCPPLGSVVGVFRIKQSRFAFEVFLGLVLQSALQEFVYTFTGGAIAAAPFQVSKKGFLYRKGLRYPHM</sequence>
<dbReference type="AlphaFoldDB" id="A0A2U3K1R2"/>
<proteinExistence type="predicted"/>
<dbReference type="Proteomes" id="UP000238701">
    <property type="component" value="Unassembled WGS sequence"/>
</dbReference>
<protein>
    <submittedName>
        <fullName evidence="1">Uncharacterized protein</fullName>
    </submittedName>
</protein>
<dbReference type="EMBL" id="OMOD01000023">
    <property type="protein sequence ID" value="SPF33480.1"/>
    <property type="molecule type" value="Genomic_DNA"/>
</dbReference>
<gene>
    <name evidence="1" type="ORF">SBA1_1190002</name>
</gene>
<reference evidence="2" key="1">
    <citation type="submission" date="2018-02" db="EMBL/GenBank/DDBJ databases">
        <authorList>
            <person name="Hausmann B."/>
        </authorList>
    </citation>
    <scope>NUCLEOTIDE SEQUENCE [LARGE SCALE GENOMIC DNA]</scope>
    <source>
        <strain evidence="2">Peat soil MAG SbA1</strain>
    </source>
</reference>